<name>A0A0P6WZT6_9CHLR</name>
<evidence type="ECO:0000256" key="1">
    <source>
        <dbReference type="ARBA" id="ARBA00001938"/>
    </source>
</evidence>
<evidence type="ECO:0000256" key="2">
    <source>
        <dbReference type="ARBA" id="ARBA00007317"/>
    </source>
</evidence>
<dbReference type="InterPro" id="IPR050743">
    <property type="entry name" value="2-oxoacid_DH_E2_comp"/>
</dbReference>
<evidence type="ECO:0000313" key="11">
    <source>
        <dbReference type="Proteomes" id="UP000050430"/>
    </source>
</evidence>
<evidence type="ECO:0000259" key="8">
    <source>
        <dbReference type="PROSITE" id="PS50968"/>
    </source>
</evidence>
<protein>
    <recommendedName>
        <fullName evidence="6">Dihydrolipoamide acetyltransferase component of pyruvate dehydrogenase complex</fullName>
        <ecNumber evidence="6">2.3.1.-</ecNumber>
    </recommendedName>
</protein>
<dbReference type="SUPFAM" id="SSF47005">
    <property type="entry name" value="Peripheral subunit-binding domain of 2-oxo acid dehydrogenase complex"/>
    <property type="match status" value="1"/>
</dbReference>
<dbReference type="EC" id="2.3.1.-" evidence="6"/>
<dbReference type="InterPro" id="IPR001078">
    <property type="entry name" value="2-oxoacid_DH_actylTfrase"/>
</dbReference>
<dbReference type="InterPro" id="IPR011053">
    <property type="entry name" value="Single_hybrid_motif"/>
</dbReference>
<feature type="region of interest" description="Disordered" evidence="7">
    <location>
        <begin position="91"/>
        <end position="122"/>
    </location>
</feature>
<dbReference type="GO" id="GO:0005737">
    <property type="term" value="C:cytoplasm"/>
    <property type="evidence" value="ECO:0007669"/>
    <property type="project" value="TreeGrafter"/>
</dbReference>
<dbReference type="STRING" id="229920.ADM99_08090"/>
<dbReference type="CDD" id="cd06849">
    <property type="entry name" value="lipoyl_domain"/>
    <property type="match status" value="1"/>
</dbReference>
<feature type="domain" description="Peripheral subunit-binding (PSBD)" evidence="9">
    <location>
        <begin position="127"/>
        <end position="164"/>
    </location>
</feature>
<keyword evidence="5 6" id="KW-0012">Acyltransferase</keyword>
<dbReference type="PROSITE" id="PS51826">
    <property type="entry name" value="PSBD"/>
    <property type="match status" value="1"/>
</dbReference>
<dbReference type="Gene3D" id="3.30.559.10">
    <property type="entry name" value="Chloramphenicol acetyltransferase-like domain"/>
    <property type="match status" value="1"/>
</dbReference>
<feature type="domain" description="Lipoyl-binding" evidence="8">
    <location>
        <begin position="2"/>
        <end position="77"/>
    </location>
</feature>
<comment type="cofactor">
    <cofactor evidence="1 6">
        <name>(R)-lipoate</name>
        <dbReference type="ChEBI" id="CHEBI:83088"/>
    </cofactor>
</comment>
<dbReference type="Proteomes" id="UP000050430">
    <property type="component" value="Unassembled WGS sequence"/>
</dbReference>
<keyword evidence="11" id="KW-1185">Reference proteome</keyword>
<comment type="caution">
    <text evidence="10">The sequence shown here is derived from an EMBL/GenBank/DDBJ whole genome shotgun (WGS) entry which is preliminary data.</text>
</comment>
<evidence type="ECO:0000256" key="3">
    <source>
        <dbReference type="ARBA" id="ARBA00022679"/>
    </source>
</evidence>
<evidence type="ECO:0000256" key="4">
    <source>
        <dbReference type="ARBA" id="ARBA00022823"/>
    </source>
</evidence>
<evidence type="ECO:0000256" key="5">
    <source>
        <dbReference type="ARBA" id="ARBA00023315"/>
    </source>
</evidence>
<gene>
    <name evidence="10" type="ORF">ADM99_08090</name>
</gene>
<dbReference type="RefSeq" id="WP_062423111.1">
    <property type="nucleotide sequence ID" value="NZ_BBYA01000012.1"/>
</dbReference>
<reference evidence="10 11" key="1">
    <citation type="submission" date="2015-07" db="EMBL/GenBank/DDBJ databases">
        <title>Genome sequence of Leptolinea tardivitalis DSM 16556.</title>
        <authorList>
            <person name="Hemp J."/>
            <person name="Ward L.M."/>
            <person name="Pace L.A."/>
            <person name="Fischer W.W."/>
        </authorList>
    </citation>
    <scope>NUCLEOTIDE SEQUENCE [LARGE SCALE GENOMIC DNA]</scope>
    <source>
        <strain evidence="10 11">YMTK-2</strain>
    </source>
</reference>
<sequence>MKAEVIMPKVDMDQETGTLVEWLKQEGDTVKKGEPLFVMLTAKASIEVEAPESGILRGITAKKDDVIPVTQVIAYIVSPDEKFEAPVAKPAESAAVKAPEMPSEAKKAENETSSVPTMVAGDASQVRATPLARAIAREKGLDLSAIAGRGPRGRIYKADVLSALDKGVGSIAAKPAMVQAPAGAAPAINIPLPNARIRERIPQKGVRTIIAQRLGYSWNSIPHIYESVNVNMEEIVRLRERVNQVIQNHTGLKVSYTAILALAVARLLPKHPFLNSSFTGDEVILWEDVNLGIATSLEDYLIVPVVRTAQELSLESIVKEMSRLLEAARGKKLEPADMSGSTFTISNLGMFGIESFTAIINPPETAILAVGKMVDTPVVIDGQVVVRPMMNLTLAVDHRVNDGARAAKFLSDLKSTLENPYLLI</sequence>
<dbReference type="AlphaFoldDB" id="A0A0P6WZT6"/>
<evidence type="ECO:0000256" key="6">
    <source>
        <dbReference type="RuleBase" id="RU003423"/>
    </source>
</evidence>
<dbReference type="InterPro" id="IPR004167">
    <property type="entry name" value="PSBD"/>
</dbReference>
<dbReference type="EMBL" id="LGCK01000008">
    <property type="protein sequence ID" value="KPL72379.1"/>
    <property type="molecule type" value="Genomic_DNA"/>
</dbReference>
<evidence type="ECO:0000256" key="7">
    <source>
        <dbReference type="SAM" id="MobiDB-lite"/>
    </source>
</evidence>
<dbReference type="InterPro" id="IPR023213">
    <property type="entry name" value="CAT-like_dom_sf"/>
</dbReference>
<dbReference type="SUPFAM" id="SSF52777">
    <property type="entry name" value="CoA-dependent acyltransferases"/>
    <property type="match status" value="1"/>
</dbReference>
<dbReference type="GO" id="GO:0031405">
    <property type="term" value="F:lipoic acid binding"/>
    <property type="evidence" value="ECO:0007669"/>
    <property type="project" value="TreeGrafter"/>
</dbReference>
<dbReference type="PANTHER" id="PTHR43178">
    <property type="entry name" value="DIHYDROLIPOAMIDE ACETYLTRANSFERASE COMPONENT OF PYRUVATE DEHYDROGENASE COMPLEX"/>
    <property type="match status" value="1"/>
</dbReference>
<comment type="similarity">
    <text evidence="2 6">Belongs to the 2-oxoacid dehydrogenase family.</text>
</comment>
<dbReference type="Gene3D" id="2.40.50.100">
    <property type="match status" value="1"/>
</dbReference>
<dbReference type="PROSITE" id="PS50968">
    <property type="entry name" value="BIOTINYL_LIPOYL"/>
    <property type="match status" value="1"/>
</dbReference>
<dbReference type="Pfam" id="PF00364">
    <property type="entry name" value="Biotin_lipoyl"/>
    <property type="match status" value="1"/>
</dbReference>
<proteinExistence type="inferred from homology"/>
<organism evidence="10 11">
    <name type="scientific">Leptolinea tardivitalis</name>
    <dbReference type="NCBI Taxonomy" id="229920"/>
    <lineage>
        <taxon>Bacteria</taxon>
        <taxon>Bacillati</taxon>
        <taxon>Chloroflexota</taxon>
        <taxon>Anaerolineae</taxon>
        <taxon>Anaerolineales</taxon>
        <taxon>Anaerolineaceae</taxon>
        <taxon>Leptolinea</taxon>
    </lineage>
</organism>
<dbReference type="SUPFAM" id="SSF51230">
    <property type="entry name" value="Single hybrid motif"/>
    <property type="match status" value="1"/>
</dbReference>
<evidence type="ECO:0000259" key="9">
    <source>
        <dbReference type="PROSITE" id="PS51826"/>
    </source>
</evidence>
<dbReference type="OrthoDB" id="9805770at2"/>
<accession>A0A0P6WZT6</accession>
<evidence type="ECO:0000313" key="10">
    <source>
        <dbReference type="EMBL" id="KPL72379.1"/>
    </source>
</evidence>
<dbReference type="InterPro" id="IPR000089">
    <property type="entry name" value="Biotin_lipoyl"/>
</dbReference>
<dbReference type="InterPro" id="IPR036625">
    <property type="entry name" value="E3-bd_dom_sf"/>
</dbReference>
<dbReference type="GO" id="GO:0016407">
    <property type="term" value="F:acetyltransferase activity"/>
    <property type="evidence" value="ECO:0007669"/>
    <property type="project" value="TreeGrafter"/>
</dbReference>
<dbReference type="Gene3D" id="4.10.320.10">
    <property type="entry name" value="E3-binding domain"/>
    <property type="match status" value="1"/>
</dbReference>
<keyword evidence="3 6" id="KW-0808">Transferase</keyword>
<keyword evidence="4 6" id="KW-0450">Lipoyl</keyword>
<dbReference type="Pfam" id="PF02817">
    <property type="entry name" value="E3_binding"/>
    <property type="match status" value="1"/>
</dbReference>
<dbReference type="PANTHER" id="PTHR43178:SF5">
    <property type="entry name" value="LIPOAMIDE ACYLTRANSFERASE COMPONENT OF BRANCHED-CHAIN ALPHA-KETO ACID DEHYDROGENASE COMPLEX, MITOCHONDRIAL"/>
    <property type="match status" value="1"/>
</dbReference>
<dbReference type="PATRIC" id="fig|229920.5.peg.709"/>
<dbReference type="Pfam" id="PF00198">
    <property type="entry name" value="2-oxoacid_dh"/>
    <property type="match status" value="1"/>
</dbReference>